<dbReference type="PANTHER" id="PTHR46943">
    <property type="entry name" value="PENTRAXIN-RELATED PROTEIN PTX3"/>
    <property type="match status" value="1"/>
</dbReference>
<dbReference type="EMBL" id="JAMTCK010000007">
    <property type="protein sequence ID" value="MCP2166450.1"/>
    <property type="molecule type" value="Genomic_DNA"/>
</dbReference>
<protein>
    <submittedName>
        <fullName evidence="4">Concanavalin A-like lectin/glucanases superfamily protein</fullName>
    </submittedName>
</protein>
<dbReference type="GO" id="GO:0006955">
    <property type="term" value="P:immune response"/>
    <property type="evidence" value="ECO:0007669"/>
    <property type="project" value="InterPro"/>
</dbReference>
<feature type="domain" description="LamG-like jellyroll fold" evidence="3">
    <location>
        <begin position="619"/>
        <end position="757"/>
    </location>
</feature>
<dbReference type="SMART" id="SM00560">
    <property type="entry name" value="LamGL"/>
    <property type="match status" value="2"/>
</dbReference>
<name>A0AAE3GE32_9PSEU</name>
<evidence type="ECO:0000256" key="2">
    <source>
        <dbReference type="ARBA" id="ARBA00023157"/>
    </source>
</evidence>
<reference evidence="4" key="1">
    <citation type="submission" date="2022-06" db="EMBL/GenBank/DDBJ databases">
        <title>Genomic Encyclopedia of Archaeal and Bacterial Type Strains, Phase II (KMG-II): from individual species to whole genera.</title>
        <authorList>
            <person name="Goeker M."/>
        </authorList>
    </citation>
    <scope>NUCLEOTIDE SEQUENCE</scope>
    <source>
        <strain evidence="4">DSM 43935</strain>
    </source>
</reference>
<dbReference type="InterPro" id="IPR013320">
    <property type="entry name" value="ConA-like_dom_sf"/>
</dbReference>
<dbReference type="InterPro" id="IPR042837">
    <property type="entry name" value="PTX3"/>
</dbReference>
<keyword evidence="1" id="KW-0732">Signal</keyword>
<evidence type="ECO:0000313" key="4">
    <source>
        <dbReference type="EMBL" id="MCP2166450.1"/>
    </source>
</evidence>
<keyword evidence="2" id="KW-1015">Disulfide bond</keyword>
<dbReference type="Pfam" id="PF13385">
    <property type="entry name" value="Laminin_G_3"/>
    <property type="match status" value="2"/>
</dbReference>
<proteinExistence type="predicted"/>
<gene>
    <name evidence="4" type="ORF">LX83_003318</name>
</gene>
<dbReference type="PANTHER" id="PTHR46943:SF1">
    <property type="entry name" value="PENTRAXIN-RELATED PROTEIN PTX3"/>
    <property type="match status" value="1"/>
</dbReference>
<dbReference type="InterPro" id="IPR006558">
    <property type="entry name" value="LamG-like"/>
</dbReference>
<dbReference type="NCBIfam" id="NF033679">
    <property type="entry name" value="DNRLRE_dom"/>
    <property type="match status" value="1"/>
</dbReference>
<evidence type="ECO:0000256" key="1">
    <source>
        <dbReference type="ARBA" id="ARBA00022729"/>
    </source>
</evidence>
<evidence type="ECO:0000313" key="5">
    <source>
        <dbReference type="Proteomes" id="UP001206128"/>
    </source>
</evidence>
<accession>A0AAE3GE32</accession>
<dbReference type="AlphaFoldDB" id="A0AAE3GE32"/>
<dbReference type="Proteomes" id="UP001206128">
    <property type="component" value="Unassembled WGS sequence"/>
</dbReference>
<comment type="caution">
    <text evidence="4">The sequence shown here is derived from an EMBL/GenBank/DDBJ whole genome shotgun (WGS) entry which is preliminary data.</text>
</comment>
<feature type="domain" description="LamG-like jellyroll fold" evidence="3">
    <location>
        <begin position="831"/>
        <end position="970"/>
    </location>
</feature>
<organism evidence="4 5">
    <name type="scientific">Goodfellowiella coeruleoviolacea</name>
    <dbReference type="NCBI Taxonomy" id="334858"/>
    <lineage>
        <taxon>Bacteria</taxon>
        <taxon>Bacillati</taxon>
        <taxon>Actinomycetota</taxon>
        <taxon>Actinomycetes</taxon>
        <taxon>Pseudonocardiales</taxon>
        <taxon>Pseudonocardiaceae</taxon>
        <taxon>Goodfellowiella</taxon>
    </lineage>
</organism>
<evidence type="ECO:0000259" key="3">
    <source>
        <dbReference type="SMART" id="SM00560"/>
    </source>
</evidence>
<keyword evidence="5" id="KW-1185">Reference proteome</keyword>
<dbReference type="Gene3D" id="2.60.120.200">
    <property type="match status" value="2"/>
</dbReference>
<sequence>MQWQGSLPEPVLNGPTATYRDVLSDVDLVVRVSATGFSEVLVVKSAKAAANPELQRITFGSHTKGVTVTAANSAPAARAAADEPTPSGGLQAVDDKGVLVFGGDASRMWDSTGQTSETDPLEGPGENGRAAAMGVEVTDAAVAVIPDQDFLTDTSTRYPVYIDPEYWWAGGKNHHVVVQDVYPDQRNYDATGGDLNELKAGYSTENGRIVSRSFVEMNTDYVRGKIIHRATLRSTVIHSYSCSGGPTELWATNPISPDTTWRAQPDWAYVLGTITRANNARYCPSNGGADVDVTAFATQAANNGWTGLTFGMRAQNEGDLQSWRRFDLNPTLEIVYNSRPNAPTELGMEGGLIPCVRGENRPYVFTKTPRLRARLSDPDGGMLDAGFRVFRGTADNYTWDGNETHTGDVPSGSFAEVTVPSGVIPEDGTYTWHLWSGDYETSSWSELCEFTIDTTPPFAPAVTSTDYPYDTPAGGVGMTGTFVFSANGSSDVQHYLYSFTEEQADDPQTRVDASGLGGEATIRWTPSKEGPQTLFVRSVDRAGNKSDIVQYLVRIRSTPPGPVGYWKLDGDGADASGKSHPLTAAGSPNLTAEGYDGQAAGFDSADDELRGGTLLDTTKGFTVAAWTKLDRTGSFATVLSQDGQRAAGFFLQYSADDDRWAFAIPEGDRDDSSSARALSAAAPELGQWTHLVGSYDGESGELALYVNGVREGSATARSWTAAGDFVIGRGKWNGTAADQFPGTIDEVRAYQRVLPADEVALVANQGVLRAHYALNEGTGTQTTDEVTGQAAQLRGSATWSVDRYTAVEFTGEFGDQGGYVSAPRPAFRTDRSYTVSAWVRADDVTATARTAVSIGDPRFSPFLLQYRPENKQWALLVSCARDDSCGWYALSAGNAQAGQWVHLTGVYDAVSHEARLYVNGQFMGRATGVTGWNNDGELLIGRAQFSDSATDFWDGAVDDVKVFSGALIDNQINQLAIH</sequence>
<dbReference type="SUPFAM" id="SSF49899">
    <property type="entry name" value="Concanavalin A-like lectins/glucanases"/>
    <property type="match status" value="2"/>
</dbReference>